<sequence length="80" mass="9422">MLHMFHHVHHLPDGGHEVHHCGGDHTSSDYTIWHCECGMHGIDIEYFKSWTHAWNEHPVVIQFMSRCPRRGWHVESGVEQ</sequence>
<name>A0A0F8Y2P7_9ZZZZ</name>
<proteinExistence type="predicted"/>
<dbReference type="EMBL" id="LAZR01069062">
    <property type="protein sequence ID" value="KKK48439.1"/>
    <property type="molecule type" value="Genomic_DNA"/>
</dbReference>
<gene>
    <name evidence="1" type="ORF">LCGC14_3145100</name>
</gene>
<comment type="caution">
    <text evidence="1">The sequence shown here is derived from an EMBL/GenBank/DDBJ whole genome shotgun (WGS) entry which is preliminary data.</text>
</comment>
<protein>
    <submittedName>
        <fullName evidence="1">Uncharacterized protein</fullName>
    </submittedName>
</protein>
<organism evidence="1">
    <name type="scientific">marine sediment metagenome</name>
    <dbReference type="NCBI Taxonomy" id="412755"/>
    <lineage>
        <taxon>unclassified sequences</taxon>
        <taxon>metagenomes</taxon>
        <taxon>ecological metagenomes</taxon>
    </lineage>
</organism>
<accession>A0A0F8Y2P7</accession>
<evidence type="ECO:0000313" key="1">
    <source>
        <dbReference type="EMBL" id="KKK48439.1"/>
    </source>
</evidence>
<dbReference type="AlphaFoldDB" id="A0A0F8Y2P7"/>
<reference evidence="1" key="1">
    <citation type="journal article" date="2015" name="Nature">
        <title>Complex archaea that bridge the gap between prokaryotes and eukaryotes.</title>
        <authorList>
            <person name="Spang A."/>
            <person name="Saw J.H."/>
            <person name="Jorgensen S.L."/>
            <person name="Zaremba-Niedzwiedzka K."/>
            <person name="Martijn J."/>
            <person name="Lind A.E."/>
            <person name="van Eijk R."/>
            <person name="Schleper C."/>
            <person name="Guy L."/>
            <person name="Ettema T.J."/>
        </authorList>
    </citation>
    <scope>NUCLEOTIDE SEQUENCE</scope>
</reference>